<dbReference type="AlphaFoldDB" id="A0AAE3AQW7"/>
<keyword evidence="1" id="KW-1133">Transmembrane helix</keyword>
<gene>
    <name evidence="2" type="ORF">LKD45_00465</name>
</gene>
<keyword evidence="3" id="KW-1185">Reference proteome</keyword>
<organism evidence="2 3">
    <name type="scientific">Gallintestinimicrobium propionicum</name>
    <dbReference type="NCBI Taxonomy" id="2981770"/>
    <lineage>
        <taxon>Bacteria</taxon>
        <taxon>Bacillati</taxon>
        <taxon>Bacillota</taxon>
        <taxon>Clostridia</taxon>
        <taxon>Lachnospirales</taxon>
        <taxon>Lachnospiraceae</taxon>
        <taxon>Gallintestinimicrobium</taxon>
    </lineage>
</organism>
<evidence type="ECO:0000313" key="3">
    <source>
        <dbReference type="Proteomes" id="UP001199355"/>
    </source>
</evidence>
<feature type="transmembrane region" description="Helical" evidence="1">
    <location>
        <begin position="86"/>
        <end position="105"/>
    </location>
</feature>
<keyword evidence="1" id="KW-0812">Transmembrane</keyword>
<dbReference type="InterPro" id="IPR024294">
    <property type="entry name" value="DUF3810"/>
</dbReference>
<dbReference type="Pfam" id="PF12725">
    <property type="entry name" value="DUF3810"/>
    <property type="match status" value="1"/>
</dbReference>
<sequence>MKKKVWGILFLTALALNVLAWKSSSFCDFYAESVFPVWSSISTRVMSVFPFSVGEAMIVLGILFLTAFAAVGFLRLTVKKAWSKKLFHSFSCTFSWIFLALVWVMTCNCFLLYHSSAFEDRYMEQVRSENYSKAELAVLRDYIVVNANELAEQMERDADGYLIYKGDMNQAAVEAMQQVGTDYGRLQGYYPQPKEIYFSELLSQTYMMGYYFPFSMEANYNGTMYIVNKPSVICHEFAHLKGFMQEDEANLIGYLACINSDDAFFRYSGYMGVLNYVEKEFRASIQKSRKEYAKHPQISAQVYADNMFLTQEAWQTVEKKAVVSTKTAKKVSNAATTASLKLNGVEEGMKAYDGVVKLLLDYYDGVLYGDVLVTVDAE</sequence>
<feature type="transmembrane region" description="Helical" evidence="1">
    <location>
        <begin position="49"/>
        <end position="74"/>
    </location>
</feature>
<keyword evidence="1" id="KW-0472">Membrane</keyword>
<dbReference type="Proteomes" id="UP001199355">
    <property type="component" value="Unassembled WGS sequence"/>
</dbReference>
<accession>A0AAE3AQW7</accession>
<comment type="caution">
    <text evidence="2">The sequence shown here is derived from an EMBL/GenBank/DDBJ whole genome shotgun (WGS) entry which is preliminary data.</text>
</comment>
<proteinExistence type="predicted"/>
<name>A0AAE3AQW7_9FIRM</name>
<reference evidence="2 3" key="1">
    <citation type="submission" date="2021-10" db="EMBL/GenBank/DDBJ databases">
        <title>Anaerobic single-cell dispensing facilitates the cultivation of human gut bacteria.</title>
        <authorList>
            <person name="Afrizal A."/>
        </authorList>
    </citation>
    <scope>NUCLEOTIDE SEQUENCE [LARGE SCALE GENOMIC DNA]</scope>
    <source>
        <strain evidence="2 3">CLA-AA-H244</strain>
    </source>
</reference>
<dbReference type="EMBL" id="JAJEQF010000001">
    <property type="protein sequence ID" value="MCC2166184.1"/>
    <property type="molecule type" value="Genomic_DNA"/>
</dbReference>
<evidence type="ECO:0000256" key="1">
    <source>
        <dbReference type="SAM" id="Phobius"/>
    </source>
</evidence>
<dbReference type="RefSeq" id="WP_308727423.1">
    <property type="nucleotide sequence ID" value="NZ_JAJEQF010000001.1"/>
</dbReference>
<protein>
    <submittedName>
        <fullName evidence="2">DUF3810 domain-containing protein</fullName>
    </submittedName>
</protein>
<evidence type="ECO:0000313" key="2">
    <source>
        <dbReference type="EMBL" id="MCC2166184.1"/>
    </source>
</evidence>